<proteinExistence type="predicted"/>
<organism evidence="2 3">
    <name type="scientific">Planococcus halocryophilus</name>
    <dbReference type="NCBI Taxonomy" id="1215089"/>
    <lineage>
        <taxon>Bacteria</taxon>
        <taxon>Bacillati</taxon>
        <taxon>Bacillota</taxon>
        <taxon>Bacilli</taxon>
        <taxon>Bacillales</taxon>
        <taxon>Caryophanaceae</taxon>
        <taxon>Planococcus</taxon>
    </lineage>
</organism>
<dbReference type="AlphaFoldDB" id="A0A1C7DNV0"/>
<reference evidence="3" key="1">
    <citation type="submission" date="2016-07" db="EMBL/GenBank/DDBJ databases">
        <authorList>
            <person name="See-Too W.S."/>
        </authorList>
    </citation>
    <scope>NUCLEOTIDE SEQUENCE [LARGE SCALE GENOMIC DNA]</scope>
    <source>
        <strain evidence="3">DSM 24743</strain>
    </source>
</reference>
<dbReference type="KEGG" id="phc:BBI08_05125"/>
<keyword evidence="1" id="KW-0812">Transmembrane</keyword>
<accession>A0A1C7DNV0</accession>
<reference evidence="3" key="2">
    <citation type="submission" date="2016-10" db="EMBL/GenBank/DDBJ databases">
        <authorList>
            <person name="See-Too W.S."/>
        </authorList>
    </citation>
    <scope>NUCLEOTIDE SEQUENCE [LARGE SCALE GENOMIC DNA]</scope>
    <source>
        <strain evidence="3">DSM 24743</strain>
    </source>
</reference>
<keyword evidence="1" id="KW-1133">Transmembrane helix</keyword>
<feature type="transmembrane region" description="Helical" evidence="1">
    <location>
        <begin position="12"/>
        <end position="30"/>
    </location>
</feature>
<feature type="transmembrane region" description="Helical" evidence="1">
    <location>
        <begin position="83"/>
        <end position="100"/>
    </location>
</feature>
<name>A0A1C7DNV0_9BACL</name>
<feature type="transmembrane region" description="Helical" evidence="1">
    <location>
        <begin position="50"/>
        <end position="71"/>
    </location>
</feature>
<sequence>MTESMKELVVRKLKVTFLTAFIFSTVWSFWETYMRIKSDGDYADFPGMFMIFFFYIFIIILIYGNLISIFFEFLQRKWFARSNWLYIFLLGLFGSVNGVLDFELFFMVFGILAALLYAIIDKWLLKSWALQESNKSFYILPLILFFLFWIYFNIT</sequence>
<gene>
    <name evidence="2" type="ORF">BBI08_05125</name>
</gene>
<protein>
    <submittedName>
        <fullName evidence="2">Uncharacterized protein</fullName>
    </submittedName>
</protein>
<evidence type="ECO:0000256" key="1">
    <source>
        <dbReference type="SAM" id="Phobius"/>
    </source>
</evidence>
<dbReference type="Proteomes" id="UP000092687">
    <property type="component" value="Chromosome"/>
</dbReference>
<feature type="transmembrane region" description="Helical" evidence="1">
    <location>
        <begin position="137"/>
        <end position="154"/>
    </location>
</feature>
<evidence type="ECO:0000313" key="2">
    <source>
        <dbReference type="EMBL" id="ANU13259.1"/>
    </source>
</evidence>
<dbReference type="EMBL" id="CP016537">
    <property type="protein sequence ID" value="ANU13259.1"/>
    <property type="molecule type" value="Genomic_DNA"/>
</dbReference>
<evidence type="ECO:0000313" key="3">
    <source>
        <dbReference type="Proteomes" id="UP000092687"/>
    </source>
</evidence>
<keyword evidence="1" id="KW-0472">Membrane</keyword>
<keyword evidence="3" id="KW-1185">Reference proteome</keyword>